<accession>A0AAP5I4R1</accession>
<feature type="domain" description="Cyclic nucleotide-binding" evidence="1">
    <location>
        <begin position="5"/>
        <end position="114"/>
    </location>
</feature>
<dbReference type="SMART" id="SM00100">
    <property type="entry name" value="cNMP"/>
    <property type="match status" value="2"/>
</dbReference>
<keyword evidence="3" id="KW-1185">Reference proteome</keyword>
<dbReference type="EMBL" id="JAALHA020000003">
    <property type="protein sequence ID" value="MDR9895012.1"/>
    <property type="molecule type" value="Genomic_DNA"/>
</dbReference>
<protein>
    <submittedName>
        <fullName evidence="2">Cyclic nucleotide-binding domain-containing protein</fullName>
    </submittedName>
</protein>
<evidence type="ECO:0000313" key="3">
    <source>
        <dbReference type="Proteomes" id="UP000667802"/>
    </source>
</evidence>
<dbReference type="GO" id="GO:0003700">
    <property type="term" value="F:DNA-binding transcription factor activity"/>
    <property type="evidence" value="ECO:0007669"/>
    <property type="project" value="TreeGrafter"/>
</dbReference>
<dbReference type="InterPro" id="IPR050397">
    <property type="entry name" value="Env_Response_Regulators"/>
</dbReference>
<dbReference type="AlphaFoldDB" id="A0AAP5I4R1"/>
<dbReference type="InterPro" id="IPR018490">
    <property type="entry name" value="cNMP-bd_dom_sf"/>
</dbReference>
<dbReference type="NCBIfam" id="TIGR03896">
    <property type="entry name" value="cyc_nuc_ocin"/>
    <property type="match status" value="1"/>
</dbReference>
<dbReference type="Pfam" id="PF00027">
    <property type="entry name" value="cNMP_binding"/>
    <property type="match status" value="2"/>
</dbReference>
<proteinExistence type="predicted"/>
<comment type="caution">
    <text evidence="2">The sequence shown here is derived from an EMBL/GenBank/DDBJ whole genome shotgun (WGS) entry which is preliminary data.</text>
</comment>
<dbReference type="SUPFAM" id="SSF51206">
    <property type="entry name" value="cAMP-binding domain-like"/>
    <property type="match status" value="2"/>
</dbReference>
<sequence>MTQVLLQQLNNADINWMITNGRQHHLTSGTVLIQQQSKLDFLYIVLEGTLSASIKRNQESALAGIFAALEDDTDLEQEISSYSSGEVLGEMSFLNFSPSPTTVKAVENSIVLALPSQILLAELQQDPAFASRFYRMLAILLLDRFDRLVKKFTHRQNLKIPPLQDVPLLFGELSDSDVDWIIEHSQVKYITPETVLIRAGRPVENLYVLLQGSVSISFSEDTGSSLARVFTLLEDSDQSGSSPGYEIAETSTGEILGETALIDARLPTYTFKALEDTKVLAIQKQQLLIKLQQNPAMGSRLYRVIAMLLSGRLQGLINRLGYGRSSYQVGQRLSQDVKYEDEIDLNVMDNIFLGGARFDWMLKRLKVSS</sequence>
<evidence type="ECO:0000259" key="1">
    <source>
        <dbReference type="PROSITE" id="PS50042"/>
    </source>
</evidence>
<reference evidence="3" key="1">
    <citation type="journal article" date="2021" name="Science">
        <title>Hunting the eagle killer: A cyanobacterial neurotoxin causes vacuolar myelinopathy.</title>
        <authorList>
            <person name="Breinlinger S."/>
            <person name="Phillips T.J."/>
            <person name="Haram B.N."/>
            <person name="Mares J."/>
            <person name="Martinez Yerena J.A."/>
            <person name="Hrouzek P."/>
            <person name="Sobotka R."/>
            <person name="Henderson W.M."/>
            <person name="Schmieder P."/>
            <person name="Williams S.M."/>
            <person name="Lauderdale J.D."/>
            <person name="Wilde H.D."/>
            <person name="Gerrin W."/>
            <person name="Kust A."/>
            <person name="Washington J.W."/>
            <person name="Wagner C."/>
            <person name="Geier B."/>
            <person name="Liebeke M."/>
            <person name="Enke H."/>
            <person name="Niedermeyer T.H.J."/>
            <person name="Wilde S.B."/>
        </authorList>
    </citation>
    <scope>NUCLEOTIDE SEQUENCE [LARGE SCALE GENOMIC DNA]</scope>
    <source>
        <strain evidence="3">Thurmond2011</strain>
    </source>
</reference>
<dbReference type="CDD" id="cd00038">
    <property type="entry name" value="CAP_ED"/>
    <property type="match status" value="2"/>
</dbReference>
<dbReference type="GO" id="GO:0005829">
    <property type="term" value="C:cytosol"/>
    <property type="evidence" value="ECO:0007669"/>
    <property type="project" value="TreeGrafter"/>
</dbReference>
<dbReference type="PANTHER" id="PTHR24567:SF26">
    <property type="entry name" value="REGULATORY PROTEIN YEIL"/>
    <property type="match status" value="1"/>
</dbReference>
<dbReference type="InterPro" id="IPR023892">
    <property type="entry name" value="cNMP-bd"/>
</dbReference>
<feature type="domain" description="Cyclic nucleotide-binding" evidence="1">
    <location>
        <begin position="169"/>
        <end position="287"/>
    </location>
</feature>
<dbReference type="Proteomes" id="UP000667802">
    <property type="component" value="Unassembled WGS sequence"/>
</dbReference>
<dbReference type="InterPro" id="IPR014710">
    <property type="entry name" value="RmlC-like_jellyroll"/>
</dbReference>
<name>A0AAP5I4R1_9CYAN</name>
<gene>
    <name evidence="2" type="ORF">G7B40_010590</name>
</gene>
<dbReference type="Gene3D" id="2.60.120.10">
    <property type="entry name" value="Jelly Rolls"/>
    <property type="match status" value="2"/>
</dbReference>
<evidence type="ECO:0000313" key="2">
    <source>
        <dbReference type="EMBL" id="MDR9895012.1"/>
    </source>
</evidence>
<dbReference type="RefSeq" id="WP_310833768.1">
    <property type="nucleotide sequence ID" value="NZ_JAALHA020000003.1"/>
</dbReference>
<dbReference type="PANTHER" id="PTHR24567">
    <property type="entry name" value="CRP FAMILY TRANSCRIPTIONAL REGULATORY PROTEIN"/>
    <property type="match status" value="1"/>
</dbReference>
<dbReference type="PROSITE" id="PS50042">
    <property type="entry name" value="CNMP_BINDING_3"/>
    <property type="match status" value="2"/>
</dbReference>
<organism evidence="2 3">
    <name type="scientific">Aetokthonos hydrillicola Thurmond2011</name>
    <dbReference type="NCBI Taxonomy" id="2712845"/>
    <lineage>
        <taxon>Bacteria</taxon>
        <taxon>Bacillati</taxon>
        <taxon>Cyanobacteriota</taxon>
        <taxon>Cyanophyceae</taxon>
        <taxon>Nostocales</taxon>
        <taxon>Hapalosiphonaceae</taxon>
        <taxon>Aetokthonos</taxon>
    </lineage>
</organism>
<dbReference type="InterPro" id="IPR000595">
    <property type="entry name" value="cNMP-bd_dom"/>
</dbReference>